<evidence type="ECO:0000256" key="1">
    <source>
        <dbReference type="SAM" id="MobiDB-lite"/>
    </source>
</evidence>
<dbReference type="Proteomes" id="UP001301769">
    <property type="component" value="Unassembled WGS sequence"/>
</dbReference>
<dbReference type="InterPro" id="IPR009288">
    <property type="entry name" value="AIG2-like_dom"/>
</dbReference>
<feature type="domain" description="Gamma-glutamylcyclotransferase AIG2-like" evidence="2">
    <location>
        <begin position="175"/>
        <end position="289"/>
    </location>
</feature>
<keyword evidence="4" id="KW-1185">Reference proteome</keyword>
<feature type="compositionally biased region" description="Basic and acidic residues" evidence="1">
    <location>
        <begin position="1"/>
        <end position="10"/>
    </location>
</feature>
<evidence type="ECO:0000313" key="4">
    <source>
        <dbReference type="Proteomes" id="UP001301769"/>
    </source>
</evidence>
<dbReference type="InterPro" id="IPR013024">
    <property type="entry name" value="GGCT-like"/>
</dbReference>
<proteinExistence type="predicted"/>
<protein>
    <recommendedName>
        <fullName evidence="2">Gamma-glutamylcyclotransferase AIG2-like domain-containing protein</fullName>
    </recommendedName>
</protein>
<comment type="caution">
    <text evidence="3">The sequence shown here is derived from an EMBL/GenBank/DDBJ whole genome shotgun (WGS) entry which is preliminary data.</text>
</comment>
<feature type="region of interest" description="Disordered" evidence="1">
    <location>
        <begin position="1"/>
        <end position="24"/>
    </location>
</feature>
<reference evidence="3" key="1">
    <citation type="journal article" date="2023" name="Mol. Phylogenet. Evol.">
        <title>Genome-scale phylogeny and comparative genomics of the fungal order Sordariales.</title>
        <authorList>
            <person name="Hensen N."/>
            <person name="Bonometti L."/>
            <person name="Westerberg I."/>
            <person name="Brannstrom I.O."/>
            <person name="Guillou S."/>
            <person name="Cros-Aarteil S."/>
            <person name="Calhoun S."/>
            <person name="Haridas S."/>
            <person name="Kuo A."/>
            <person name="Mondo S."/>
            <person name="Pangilinan J."/>
            <person name="Riley R."/>
            <person name="LaButti K."/>
            <person name="Andreopoulos B."/>
            <person name="Lipzen A."/>
            <person name="Chen C."/>
            <person name="Yan M."/>
            <person name="Daum C."/>
            <person name="Ng V."/>
            <person name="Clum A."/>
            <person name="Steindorff A."/>
            <person name="Ohm R.A."/>
            <person name="Martin F."/>
            <person name="Silar P."/>
            <person name="Natvig D.O."/>
            <person name="Lalanne C."/>
            <person name="Gautier V."/>
            <person name="Ament-Velasquez S.L."/>
            <person name="Kruys A."/>
            <person name="Hutchinson M.I."/>
            <person name="Powell A.J."/>
            <person name="Barry K."/>
            <person name="Miller A.N."/>
            <person name="Grigoriev I.V."/>
            <person name="Debuchy R."/>
            <person name="Gladieux P."/>
            <person name="Hiltunen Thoren M."/>
            <person name="Johannesson H."/>
        </authorList>
    </citation>
    <scope>NUCLEOTIDE SEQUENCE</scope>
    <source>
        <strain evidence="3">PSN293</strain>
    </source>
</reference>
<dbReference type="AlphaFoldDB" id="A0AAN6Y786"/>
<accession>A0AAN6Y786</accession>
<feature type="compositionally biased region" description="Basic and acidic residues" evidence="1">
    <location>
        <begin position="42"/>
        <end position="56"/>
    </location>
</feature>
<dbReference type="Pfam" id="PF06094">
    <property type="entry name" value="GGACT"/>
    <property type="match status" value="1"/>
</dbReference>
<feature type="region of interest" description="Disordered" evidence="1">
    <location>
        <begin position="39"/>
        <end position="60"/>
    </location>
</feature>
<dbReference type="EMBL" id="MU858113">
    <property type="protein sequence ID" value="KAK4213180.1"/>
    <property type="molecule type" value="Genomic_DNA"/>
</dbReference>
<dbReference type="Gene3D" id="3.10.490.10">
    <property type="entry name" value="Gamma-glutamyl cyclotransferase-like"/>
    <property type="match status" value="1"/>
</dbReference>
<reference evidence="3" key="2">
    <citation type="submission" date="2023-05" db="EMBL/GenBank/DDBJ databases">
        <authorList>
            <consortium name="Lawrence Berkeley National Laboratory"/>
            <person name="Steindorff A."/>
            <person name="Hensen N."/>
            <person name="Bonometti L."/>
            <person name="Westerberg I."/>
            <person name="Brannstrom I.O."/>
            <person name="Guillou S."/>
            <person name="Cros-Aarteil S."/>
            <person name="Calhoun S."/>
            <person name="Haridas S."/>
            <person name="Kuo A."/>
            <person name="Mondo S."/>
            <person name="Pangilinan J."/>
            <person name="Riley R."/>
            <person name="Labutti K."/>
            <person name="Andreopoulos B."/>
            <person name="Lipzen A."/>
            <person name="Chen C."/>
            <person name="Yanf M."/>
            <person name="Daum C."/>
            <person name="Ng V."/>
            <person name="Clum A."/>
            <person name="Ohm R."/>
            <person name="Martin F."/>
            <person name="Silar P."/>
            <person name="Natvig D."/>
            <person name="Lalanne C."/>
            <person name="Gautier V."/>
            <person name="Ament-Velasquez S.L."/>
            <person name="Kruys A."/>
            <person name="Hutchinson M.I."/>
            <person name="Powell A.J."/>
            <person name="Barry K."/>
            <person name="Miller A.N."/>
            <person name="Grigoriev I.V."/>
            <person name="Debuchy R."/>
            <person name="Gladieux P."/>
            <person name="Thoren M.H."/>
            <person name="Johannesson H."/>
        </authorList>
    </citation>
    <scope>NUCLEOTIDE SEQUENCE</scope>
    <source>
        <strain evidence="3">PSN293</strain>
    </source>
</reference>
<name>A0AAN6Y786_9PEZI</name>
<evidence type="ECO:0000259" key="2">
    <source>
        <dbReference type="Pfam" id="PF06094"/>
    </source>
</evidence>
<organism evidence="3 4">
    <name type="scientific">Rhypophila decipiens</name>
    <dbReference type="NCBI Taxonomy" id="261697"/>
    <lineage>
        <taxon>Eukaryota</taxon>
        <taxon>Fungi</taxon>
        <taxon>Dikarya</taxon>
        <taxon>Ascomycota</taxon>
        <taxon>Pezizomycotina</taxon>
        <taxon>Sordariomycetes</taxon>
        <taxon>Sordariomycetidae</taxon>
        <taxon>Sordariales</taxon>
        <taxon>Naviculisporaceae</taxon>
        <taxon>Rhypophila</taxon>
    </lineage>
</organism>
<gene>
    <name evidence="3" type="ORF">QBC37DRAFT_423488</name>
</gene>
<evidence type="ECO:0000313" key="3">
    <source>
        <dbReference type="EMBL" id="KAK4213180.1"/>
    </source>
</evidence>
<sequence length="356" mass="39064">MAAASKHTEELVDLQAPMSSDDMDLSDGWEIVLVPEIEGEIPEFKPDAEDQTHGPEDDANTQIQERLKSKLAIHHANKQLSKSEQHAGPSSCTEAPGIPIWIDKAEQAIQASSEIDSAIPLNDLITGLGFSPAETPSTLPSGLVDALRNRLSEAYLTSTLKAAQSSPKPNETLPIFVFGAFVFPAVVWSVIRDLQLWKVACCMTPARIKGYKKCAVRHGTFPAAFPSAEPDAEIQGMVIFGMDSRTRRKRLERFQNAMYDLHRGMAEIVSAEGTVVKHEVVLYVWNGPSSKLVIPGEGQGDGGKWSASRMMRDPWARGIIERSGEKIPECCGWEEAHGTLEGKLEDLSQKMDNMEV</sequence>
<dbReference type="CDD" id="cd06661">
    <property type="entry name" value="GGCT_like"/>
    <property type="match status" value="1"/>
</dbReference>